<evidence type="ECO:0000313" key="9">
    <source>
        <dbReference type="EMBL" id="CRZ11250.1"/>
    </source>
</evidence>
<evidence type="ECO:0000256" key="1">
    <source>
        <dbReference type="ARBA" id="ARBA00003518"/>
    </source>
</evidence>
<keyword evidence="7" id="KW-0704">Schiff base</keyword>
<evidence type="ECO:0000256" key="4">
    <source>
        <dbReference type="ARBA" id="ARBA00013151"/>
    </source>
</evidence>
<dbReference type="Gene3D" id="3.20.20.70">
    <property type="entry name" value="Aldolase class I"/>
    <property type="match status" value="1"/>
</dbReference>
<comment type="similarity">
    <text evidence="3">Belongs to the transaldolase family. Type 1 subfamily.</text>
</comment>
<dbReference type="PANTHER" id="PTHR10683:SF18">
    <property type="entry name" value="TRANSALDOLASE"/>
    <property type="match status" value="1"/>
</dbReference>
<dbReference type="CDD" id="cd00957">
    <property type="entry name" value="Transaldolase_TalAB"/>
    <property type="match status" value="1"/>
</dbReference>
<dbReference type="NCBIfam" id="TIGR00874">
    <property type="entry name" value="talAB"/>
    <property type="match status" value="1"/>
</dbReference>
<accession>A0A0H5RAQ6</accession>
<keyword evidence="6 8" id="KW-0570">Pentose shunt</keyword>
<comment type="function">
    <text evidence="1">Transaldolase is important for the balance of metabolites in the pentose-phosphate pathway.</text>
</comment>
<organism evidence="9">
    <name type="scientific">Spongospora subterranea</name>
    <dbReference type="NCBI Taxonomy" id="70186"/>
    <lineage>
        <taxon>Eukaryota</taxon>
        <taxon>Sar</taxon>
        <taxon>Rhizaria</taxon>
        <taxon>Endomyxa</taxon>
        <taxon>Phytomyxea</taxon>
        <taxon>Plasmodiophorida</taxon>
        <taxon>Plasmodiophoridae</taxon>
        <taxon>Spongospora</taxon>
    </lineage>
</organism>
<reference evidence="9" key="1">
    <citation type="submission" date="2015-04" db="EMBL/GenBank/DDBJ databases">
        <title>The genome sequence of the plant pathogenic Rhizarian Plasmodiophora brassicae reveals insights in its biotrophic life cycle and the origin of chitin synthesis.</title>
        <authorList>
            <person name="Schwelm A."/>
            <person name="Fogelqvist J."/>
            <person name="Knaust A."/>
            <person name="Julke S."/>
            <person name="Lilja T."/>
            <person name="Dhandapani V."/>
            <person name="Bonilla-Rosso G."/>
            <person name="Karlsson M."/>
            <person name="Shevchenko A."/>
            <person name="Choi S.R."/>
            <person name="Kim H.G."/>
            <person name="Park J.Y."/>
            <person name="Lim Y.P."/>
            <person name="Ludwig-Muller J."/>
            <person name="Dixelius C."/>
        </authorList>
    </citation>
    <scope>NUCLEOTIDE SEQUENCE</scope>
    <source>
        <tissue evidence="9">Potato root galls</tissue>
    </source>
</reference>
<evidence type="ECO:0000256" key="2">
    <source>
        <dbReference type="ARBA" id="ARBA00004857"/>
    </source>
</evidence>
<keyword evidence="5 8" id="KW-0808">Transferase</keyword>
<dbReference type="InterPro" id="IPR018225">
    <property type="entry name" value="Transaldolase_AS"/>
</dbReference>
<dbReference type="GO" id="GO:0004801">
    <property type="term" value="F:transaldolase activity"/>
    <property type="evidence" value="ECO:0007669"/>
    <property type="project" value="UniProtKB-EC"/>
</dbReference>
<evidence type="ECO:0000256" key="7">
    <source>
        <dbReference type="ARBA" id="ARBA00023270"/>
    </source>
</evidence>
<evidence type="ECO:0000256" key="5">
    <source>
        <dbReference type="ARBA" id="ARBA00022679"/>
    </source>
</evidence>
<dbReference type="PANTHER" id="PTHR10683">
    <property type="entry name" value="TRANSALDOLASE"/>
    <property type="match status" value="1"/>
</dbReference>
<dbReference type="Pfam" id="PF00923">
    <property type="entry name" value="TAL_FSA"/>
    <property type="match status" value="1"/>
</dbReference>
<comment type="function">
    <text evidence="8">Catalyzes the rate-limiting step of the non-oxidative phase in the pentose phosphate pathway. Catalyzes the reversible conversion of sedheptulose-7-phosphate and D-glyceraldehyde 3-phosphate into erythrose-4-phosphate and beta-D-fructose 6-phosphate.</text>
</comment>
<sequence length="321" mass="35114">MMDQLEQLSSLGTVVVADTGDFNSLKQFTPTDVTTNPSLLMAAASMPEYAPLVNEAIAFGRGEISATMNKLAVNFGAEIIKTIPGLISTEVDPSHSFSTEKTVAQARELIKLYDSVGVPTNRVLIKVAATWEGIRAAEILEREGIHVNMTLIFSIYQAVAAAEAGATLISPFVGRILDWYKAAEKVDGYPGDKDPGVKSVSEIWTYYQKFGYKTIVMGASFRNKEEILALAGCDKLTIGPKFLEELKKSSEKVTRRLVPESAKHSKLQKISVDEESFRFMMNEDTMATEKLAQGIRQFAADTRKLMETLAAKIAKGSSPSK</sequence>
<proteinExistence type="inferred from homology"/>
<dbReference type="PROSITE" id="PS01054">
    <property type="entry name" value="TRANSALDOLASE_1"/>
    <property type="match status" value="1"/>
</dbReference>
<protein>
    <recommendedName>
        <fullName evidence="4 8">Transaldolase</fullName>
        <ecNumber evidence="4 8">2.2.1.2</ecNumber>
    </recommendedName>
</protein>
<dbReference type="EC" id="2.2.1.2" evidence="4 8"/>
<dbReference type="UniPathway" id="UPA00115">
    <property type="reaction ID" value="UER00414"/>
</dbReference>
<dbReference type="GO" id="GO:0005975">
    <property type="term" value="P:carbohydrate metabolic process"/>
    <property type="evidence" value="ECO:0007669"/>
    <property type="project" value="InterPro"/>
</dbReference>
<dbReference type="FunFam" id="3.20.20.70:FF:000131">
    <property type="entry name" value="Transaldolase"/>
    <property type="match status" value="1"/>
</dbReference>
<dbReference type="PROSITE" id="PS00958">
    <property type="entry name" value="TRANSALDOLASE_2"/>
    <property type="match status" value="1"/>
</dbReference>
<evidence type="ECO:0000256" key="3">
    <source>
        <dbReference type="ARBA" id="ARBA00008012"/>
    </source>
</evidence>
<dbReference type="AlphaFoldDB" id="A0A0H5RAQ6"/>
<name>A0A0H5RAQ6_9EUKA</name>
<dbReference type="SUPFAM" id="SSF51569">
    <property type="entry name" value="Aldolase"/>
    <property type="match status" value="1"/>
</dbReference>
<evidence type="ECO:0000256" key="6">
    <source>
        <dbReference type="ARBA" id="ARBA00023126"/>
    </source>
</evidence>
<dbReference type="InterPro" id="IPR004730">
    <property type="entry name" value="Transaldolase_1"/>
</dbReference>
<dbReference type="InterPro" id="IPR001585">
    <property type="entry name" value="TAL/FSA"/>
</dbReference>
<dbReference type="GO" id="GO:0005737">
    <property type="term" value="C:cytoplasm"/>
    <property type="evidence" value="ECO:0007669"/>
    <property type="project" value="InterPro"/>
</dbReference>
<dbReference type="EMBL" id="HACM01010808">
    <property type="protein sequence ID" value="CRZ11250.1"/>
    <property type="molecule type" value="Transcribed_RNA"/>
</dbReference>
<comment type="catalytic activity">
    <reaction evidence="8">
        <text>D-sedoheptulose 7-phosphate + D-glyceraldehyde 3-phosphate = D-erythrose 4-phosphate + beta-D-fructose 6-phosphate</text>
        <dbReference type="Rhea" id="RHEA:17053"/>
        <dbReference type="ChEBI" id="CHEBI:16897"/>
        <dbReference type="ChEBI" id="CHEBI:57483"/>
        <dbReference type="ChEBI" id="CHEBI:57634"/>
        <dbReference type="ChEBI" id="CHEBI:59776"/>
        <dbReference type="EC" id="2.2.1.2"/>
    </reaction>
</comment>
<comment type="pathway">
    <text evidence="2 8">Carbohydrate degradation; pentose phosphate pathway; D-glyceraldehyde 3-phosphate and beta-D-fructose 6-phosphate from D-ribose 5-phosphate and D-xylulose 5-phosphate (non-oxidative stage): step 2/3.</text>
</comment>
<dbReference type="InterPro" id="IPR013785">
    <property type="entry name" value="Aldolase_TIM"/>
</dbReference>
<dbReference type="GO" id="GO:0006098">
    <property type="term" value="P:pentose-phosphate shunt"/>
    <property type="evidence" value="ECO:0007669"/>
    <property type="project" value="UniProtKB-UniPathway"/>
</dbReference>
<evidence type="ECO:0000256" key="8">
    <source>
        <dbReference type="RuleBase" id="RU000501"/>
    </source>
</evidence>